<keyword evidence="2" id="KW-0812">Transmembrane</keyword>
<name>A0AAN7B8D7_9PEZI</name>
<feature type="region of interest" description="Disordered" evidence="1">
    <location>
        <begin position="247"/>
        <end position="279"/>
    </location>
</feature>
<comment type="caution">
    <text evidence="3">The sequence shown here is derived from an EMBL/GenBank/DDBJ whole genome shotgun (WGS) entry which is preliminary data.</text>
</comment>
<protein>
    <submittedName>
        <fullName evidence="3">Uncharacterized protein</fullName>
    </submittedName>
</protein>
<keyword evidence="2" id="KW-1133">Transmembrane helix</keyword>
<gene>
    <name evidence="3" type="ORF">QBC37DRAFT_482154</name>
</gene>
<evidence type="ECO:0000313" key="3">
    <source>
        <dbReference type="EMBL" id="KAK4214613.1"/>
    </source>
</evidence>
<keyword evidence="2" id="KW-0472">Membrane</keyword>
<accession>A0AAN7B8D7</accession>
<proteinExistence type="predicted"/>
<organism evidence="3 4">
    <name type="scientific">Rhypophila decipiens</name>
    <dbReference type="NCBI Taxonomy" id="261697"/>
    <lineage>
        <taxon>Eukaryota</taxon>
        <taxon>Fungi</taxon>
        <taxon>Dikarya</taxon>
        <taxon>Ascomycota</taxon>
        <taxon>Pezizomycotina</taxon>
        <taxon>Sordariomycetes</taxon>
        <taxon>Sordariomycetidae</taxon>
        <taxon>Sordariales</taxon>
        <taxon>Naviculisporaceae</taxon>
        <taxon>Rhypophila</taxon>
    </lineage>
</organism>
<reference evidence="3" key="2">
    <citation type="submission" date="2023-05" db="EMBL/GenBank/DDBJ databases">
        <authorList>
            <consortium name="Lawrence Berkeley National Laboratory"/>
            <person name="Steindorff A."/>
            <person name="Hensen N."/>
            <person name="Bonometti L."/>
            <person name="Westerberg I."/>
            <person name="Brannstrom I.O."/>
            <person name="Guillou S."/>
            <person name="Cros-Aarteil S."/>
            <person name="Calhoun S."/>
            <person name="Haridas S."/>
            <person name="Kuo A."/>
            <person name="Mondo S."/>
            <person name="Pangilinan J."/>
            <person name="Riley R."/>
            <person name="Labutti K."/>
            <person name="Andreopoulos B."/>
            <person name="Lipzen A."/>
            <person name="Chen C."/>
            <person name="Yanf M."/>
            <person name="Daum C."/>
            <person name="Ng V."/>
            <person name="Clum A."/>
            <person name="Ohm R."/>
            <person name="Martin F."/>
            <person name="Silar P."/>
            <person name="Natvig D."/>
            <person name="Lalanne C."/>
            <person name="Gautier V."/>
            <person name="Ament-Velasquez S.L."/>
            <person name="Kruys A."/>
            <person name="Hutchinson M.I."/>
            <person name="Powell A.J."/>
            <person name="Barry K."/>
            <person name="Miller A.N."/>
            <person name="Grigoriev I.V."/>
            <person name="Debuchy R."/>
            <person name="Gladieux P."/>
            <person name="Thoren M.H."/>
            <person name="Johannesson H."/>
        </authorList>
    </citation>
    <scope>NUCLEOTIDE SEQUENCE</scope>
    <source>
        <strain evidence="3">PSN293</strain>
    </source>
</reference>
<feature type="compositionally biased region" description="Basic and acidic residues" evidence="1">
    <location>
        <begin position="248"/>
        <end position="259"/>
    </location>
</feature>
<evidence type="ECO:0000256" key="2">
    <source>
        <dbReference type="SAM" id="Phobius"/>
    </source>
</evidence>
<reference evidence="3" key="1">
    <citation type="journal article" date="2023" name="Mol. Phylogenet. Evol.">
        <title>Genome-scale phylogeny and comparative genomics of the fungal order Sordariales.</title>
        <authorList>
            <person name="Hensen N."/>
            <person name="Bonometti L."/>
            <person name="Westerberg I."/>
            <person name="Brannstrom I.O."/>
            <person name="Guillou S."/>
            <person name="Cros-Aarteil S."/>
            <person name="Calhoun S."/>
            <person name="Haridas S."/>
            <person name="Kuo A."/>
            <person name="Mondo S."/>
            <person name="Pangilinan J."/>
            <person name="Riley R."/>
            <person name="LaButti K."/>
            <person name="Andreopoulos B."/>
            <person name="Lipzen A."/>
            <person name="Chen C."/>
            <person name="Yan M."/>
            <person name="Daum C."/>
            <person name="Ng V."/>
            <person name="Clum A."/>
            <person name="Steindorff A."/>
            <person name="Ohm R.A."/>
            <person name="Martin F."/>
            <person name="Silar P."/>
            <person name="Natvig D.O."/>
            <person name="Lalanne C."/>
            <person name="Gautier V."/>
            <person name="Ament-Velasquez S.L."/>
            <person name="Kruys A."/>
            <person name="Hutchinson M.I."/>
            <person name="Powell A.J."/>
            <person name="Barry K."/>
            <person name="Miller A.N."/>
            <person name="Grigoriev I.V."/>
            <person name="Debuchy R."/>
            <person name="Gladieux P."/>
            <person name="Hiltunen Thoren M."/>
            <person name="Johannesson H."/>
        </authorList>
    </citation>
    <scope>NUCLEOTIDE SEQUENCE</scope>
    <source>
        <strain evidence="3">PSN293</strain>
    </source>
</reference>
<keyword evidence="4" id="KW-1185">Reference proteome</keyword>
<feature type="transmembrane region" description="Helical" evidence="2">
    <location>
        <begin position="7"/>
        <end position="26"/>
    </location>
</feature>
<dbReference type="EMBL" id="MU858091">
    <property type="protein sequence ID" value="KAK4214613.1"/>
    <property type="molecule type" value="Genomic_DNA"/>
</dbReference>
<evidence type="ECO:0000313" key="4">
    <source>
        <dbReference type="Proteomes" id="UP001301769"/>
    </source>
</evidence>
<dbReference type="Proteomes" id="UP001301769">
    <property type="component" value="Unassembled WGS sequence"/>
</dbReference>
<sequence length="512" mass="56220">MLGTRNIVIAGGLTLGLCMALLSLWVQQPDIPSPHDPDAALNLQHPTTEPILQHLTADSLQDGQFRILHHGPQTPSQEIISRFKCARDTLWIMDMITDQSRKGVAMGLCYSPVYFQEETINSELEEKGIWGVLISSDKPIPQEILNFMRGFMSYNRLCSIDPEARKFVYAFSHRTLSFGRSVLDGGSIVMPSSSSNVPVGSTLVGALYKSSCPTLKTASTTVGGVVMAIREDEQRKYYGITSCPAWDRQPKEPVPDKMPPEQAPAPLLRGPPHSSPHLDRGKREILLSSSSSYHGNSSAYAIRFDDEEDDADAEHSPGDVIQETAKLVASFGSPVCLLELDENTISGLITSSSDGEPSLVNRLQSRPGSKIAIAEDSDMESVDTNTEFIVALASDHFEDLPRLKMVEGEAKVIYPNSGGNWAARFRVLTGLLRPRDIGAWIIVQTPDNSSHFRAFYQLVALGEPDMVYAIAVEPMLRGISPPGVYVLPGTIDHFSYLEAFSWHHTERVGLSP</sequence>
<dbReference type="AlphaFoldDB" id="A0AAN7B8D7"/>
<evidence type="ECO:0000256" key="1">
    <source>
        <dbReference type="SAM" id="MobiDB-lite"/>
    </source>
</evidence>